<dbReference type="InterPro" id="IPR046945">
    <property type="entry name" value="RHMD-like"/>
</dbReference>
<comment type="caution">
    <text evidence="5">The sequence shown here is derived from an EMBL/GenBank/DDBJ whole genome shotgun (WGS) entry which is preliminary data.</text>
</comment>
<dbReference type="CDD" id="cd03328">
    <property type="entry name" value="MR_like_3"/>
    <property type="match status" value="1"/>
</dbReference>
<dbReference type="SFLD" id="SFLDG00179">
    <property type="entry name" value="mandelate_racemase"/>
    <property type="match status" value="1"/>
</dbReference>
<keyword evidence="3" id="KW-0460">Magnesium</keyword>
<dbReference type="Gene3D" id="3.30.390.10">
    <property type="entry name" value="Enolase-like, N-terminal domain"/>
    <property type="match status" value="1"/>
</dbReference>
<comment type="cofactor">
    <cofactor evidence="1">
        <name>Mg(2+)</name>
        <dbReference type="ChEBI" id="CHEBI:18420"/>
    </cofactor>
</comment>
<dbReference type="Pfam" id="PF13378">
    <property type="entry name" value="MR_MLE_C"/>
    <property type="match status" value="1"/>
</dbReference>
<evidence type="ECO:0000256" key="1">
    <source>
        <dbReference type="ARBA" id="ARBA00001946"/>
    </source>
</evidence>
<accession>A0ABQ0MMJ8</accession>
<dbReference type="InterPro" id="IPR029065">
    <property type="entry name" value="Enolase_C-like"/>
</dbReference>
<evidence type="ECO:0000259" key="4">
    <source>
        <dbReference type="SMART" id="SM00922"/>
    </source>
</evidence>
<dbReference type="PROSITE" id="PS00908">
    <property type="entry name" value="MR_MLE_1"/>
    <property type="match status" value="1"/>
</dbReference>
<dbReference type="InterPro" id="IPR013341">
    <property type="entry name" value="Mandelate_racemase_N_dom"/>
</dbReference>
<feature type="domain" description="Mandelate racemase/muconate lactonizing enzyme C-terminal" evidence="4">
    <location>
        <begin position="144"/>
        <end position="240"/>
    </location>
</feature>
<dbReference type="PANTHER" id="PTHR13794">
    <property type="entry name" value="ENOLASE SUPERFAMILY, MANDELATE RACEMASE"/>
    <property type="match status" value="1"/>
</dbReference>
<dbReference type="Gene3D" id="3.20.20.120">
    <property type="entry name" value="Enolase-like C-terminal domain"/>
    <property type="match status" value="1"/>
</dbReference>
<dbReference type="InterPro" id="IPR013342">
    <property type="entry name" value="Mandelate_racemase_C"/>
</dbReference>
<dbReference type="Pfam" id="PF02746">
    <property type="entry name" value="MR_MLE_N"/>
    <property type="match status" value="1"/>
</dbReference>
<dbReference type="SFLD" id="SFLDS00001">
    <property type="entry name" value="Enolase"/>
    <property type="match status" value="1"/>
</dbReference>
<dbReference type="EMBL" id="BDQG01000001">
    <property type="protein sequence ID" value="GAW68022.1"/>
    <property type="molecule type" value="Genomic_DNA"/>
</dbReference>
<evidence type="ECO:0000256" key="2">
    <source>
        <dbReference type="ARBA" id="ARBA00022723"/>
    </source>
</evidence>
<dbReference type="InterPro" id="IPR029017">
    <property type="entry name" value="Enolase-like_N"/>
</dbReference>
<dbReference type="SMART" id="SM00922">
    <property type="entry name" value="MR_MLE"/>
    <property type="match status" value="1"/>
</dbReference>
<keyword evidence="6" id="KW-1185">Reference proteome</keyword>
<dbReference type="Proteomes" id="UP000194153">
    <property type="component" value="Unassembled WGS sequence"/>
</dbReference>
<proteinExistence type="predicted"/>
<dbReference type="InterPro" id="IPR018110">
    <property type="entry name" value="Mandel_Rmase/mucon_lact_enz_CS"/>
</dbReference>
<evidence type="ECO:0000313" key="5">
    <source>
        <dbReference type="EMBL" id="GAW68022.1"/>
    </source>
</evidence>
<organism evidence="5 6">
    <name type="scientific">Geoanaerobacter pelophilus</name>
    <dbReference type="NCBI Taxonomy" id="60036"/>
    <lineage>
        <taxon>Bacteria</taxon>
        <taxon>Pseudomonadati</taxon>
        <taxon>Thermodesulfobacteriota</taxon>
        <taxon>Desulfuromonadia</taxon>
        <taxon>Geobacterales</taxon>
        <taxon>Geobacteraceae</taxon>
        <taxon>Geoanaerobacter</taxon>
    </lineage>
</organism>
<keyword evidence="2" id="KW-0479">Metal-binding</keyword>
<name>A0ABQ0MMJ8_9BACT</name>
<dbReference type="SUPFAM" id="SSF51604">
    <property type="entry name" value="Enolase C-terminal domain-like"/>
    <property type="match status" value="1"/>
</dbReference>
<gene>
    <name evidence="5" type="ORF">GPEL0_01r4161</name>
</gene>
<dbReference type="PANTHER" id="PTHR13794:SF58">
    <property type="entry name" value="MITOCHONDRIAL ENOLASE SUPERFAMILY MEMBER 1"/>
    <property type="match status" value="1"/>
</dbReference>
<protein>
    <submittedName>
        <fullName evidence="5">Mandelate racemase</fullName>
    </submittedName>
</protein>
<reference evidence="6" key="1">
    <citation type="submission" date="2017-05" db="EMBL/GenBank/DDBJ databases">
        <title>Draft genome sequence of Geobacter pelophilus, a iron(III)-reducing bacteria.</title>
        <authorList>
            <person name="Aoyagi T."/>
            <person name="Koike H."/>
            <person name="Morita T."/>
            <person name="Sato Y."/>
            <person name="Habe H."/>
            <person name="Hori T."/>
        </authorList>
    </citation>
    <scope>NUCLEOTIDE SEQUENCE [LARGE SCALE GENOMIC DNA]</scope>
    <source>
        <strain evidence="6">Drf2</strain>
    </source>
</reference>
<dbReference type="RefSeq" id="WP_085814209.1">
    <property type="nucleotide sequence ID" value="NZ_BDQG01000001.1"/>
</dbReference>
<evidence type="ECO:0000313" key="6">
    <source>
        <dbReference type="Proteomes" id="UP000194153"/>
    </source>
</evidence>
<evidence type="ECO:0000256" key="3">
    <source>
        <dbReference type="ARBA" id="ARBA00022842"/>
    </source>
</evidence>
<dbReference type="InterPro" id="IPR036849">
    <property type="entry name" value="Enolase-like_C_sf"/>
</dbReference>
<dbReference type="SUPFAM" id="SSF54826">
    <property type="entry name" value="Enolase N-terminal domain-like"/>
    <property type="match status" value="1"/>
</dbReference>
<sequence>MAGEARIEQVEAQAYRIPTEDPESDGSYRWDSTTLVAVHVRGGGARGFGYSYADAAVAPLVTGKLAQLITGRNPVDIPRCWRLMLEGVRNLGEPGIAMLAISAVDAALWDLKGKLLGLSVTDLMGRARDAVPVYGSGGFTSYGIDKLQRQLAGWVAAGIPRVKMKTGTDPAADPERVRAAREAVGPDAELFIDANGAYQRKEALALAKAVTSAGVSWFEEPVVHHDLEGLRLMRDRAPAGMKIAAGEYGFTLPYFRRMLEAGAVDVLQADATRCGITGFLMAAALCESHQLPLSAHCAPSLHIHPCCAAPTLRHLEYFHDHVRIESMLFDGFIEQVEGQLAPDRGRPGLGIELREGEARHFRL</sequence>